<dbReference type="EMBL" id="IACT01003637">
    <property type="protein sequence ID" value="LAC22869.1"/>
    <property type="molecule type" value="mRNA"/>
</dbReference>
<dbReference type="PANTHER" id="PTHR12499">
    <property type="entry name" value="OPTIC ATROPHY 3 PROTEIN OPA3"/>
    <property type="match status" value="1"/>
</dbReference>
<sequence>MVAAFPVVKLGVLLVKQISKPLANFVKKRAMQNAFFAHYVCMPPAQFYHWCDVRMKMYLTNIIRNKDSMPIPKLNEQAAIELGANLLGEFVIIFVASSILLWEYNRQTNNEAQKEAAEQQFVNDLEHKITELGFSNEELDTKLRELTRLVYATPAIMVTQSKLAAVNSNDNVNVAAQPVYVPVDGAISKAVQHAKIKLRPS</sequence>
<name>A0A6A7FXV3_9CRUS</name>
<dbReference type="PANTHER" id="PTHR12499:SF0">
    <property type="entry name" value="OPTIC ATROPHY 3 PROTEIN"/>
    <property type="match status" value="1"/>
</dbReference>
<evidence type="ECO:0000256" key="2">
    <source>
        <dbReference type="ARBA" id="ARBA00023054"/>
    </source>
</evidence>
<dbReference type="AlphaFoldDB" id="A0A6A7FXV3"/>
<proteinExistence type="evidence at transcript level"/>
<accession>A0A6A7FXV3</accession>
<dbReference type="Pfam" id="PF07047">
    <property type="entry name" value="OPA3"/>
    <property type="match status" value="1"/>
</dbReference>
<keyword evidence="2" id="KW-0175">Coiled coil</keyword>
<reference evidence="3" key="1">
    <citation type="submission" date="2017-11" db="EMBL/GenBank/DDBJ databases">
        <title>The sensing device of the deep-sea amphipod.</title>
        <authorList>
            <person name="Kobayashi H."/>
            <person name="Nagahama T."/>
            <person name="Arai W."/>
            <person name="Sasagawa Y."/>
            <person name="Umeda M."/>
            <person name="Hayashi T."/>
            <person name="Nikaido I."/>
            <person name="Watanabe H."/>
            <person name="Oguri K."/>
            <person name="Kitazato H."/>
            <person name="Fujioka K."/>
            <person name="Kido Y."/>
            <person name="Takami H."/>
        </authorList>
    </citation>
    <scope>NUCLEOTIDE SEQUENCE</scope>
    <source>
        <tissue evidence="3">Whole body</tissue>
    </source>
</reference>
<evidence type="ECO:0000256" key="1">
    <source>
        <dbReference type="ARBA" id="ARBA00007584"/>
    </source>
</evidence>
<organism evidence="3">
    <name type="scientific">Hirondellea gigas</name>
    <dbReference type="NCBI Taxonomy" id="1518452"/>
    <lineage>
        <taxon>Eukaryota</taxon>
        <taxon>Metazoa</taxon>
        <taxon>Ecdysozoa</taxon>
        <taxon>Arthropoda</taxon>
        <taxon>Crustacea</taxon>
        <taxon>Multicrustacea</taxon>
        <taxon>Malacostraca</taxon>
        <taxon>Eumalacostraca</taxon>
        <taxon>Peracarida</taxon>
        <taxon>Amphipoda</taxon>
        <taxon>Amphilochidea</taxon>
        <taxon>Lysianassida</taxon>
        <taxon>Lysianassidira</taxon>
        <taxon>Lysianassoidea</taxon>
        <taxon>Lysianassidae</taxon>
        <taxon>Hirondellea</taxon>
    </lineage>
</organism>
<dbReference type="GO" id="GO:0019216">
    <property type="term" value="P:regulation of lipid metabolic process"/>
    <property type="evidence" value="ECO:0007669"/>
    <property type="project" value="TreeGrafter"/>
</dbReference>
<comment type="similarity">
    <text evidence="1">Belongs to the OPA3 family.</text>
</comment>
<evidence type="ECO:0000313" key="3">
    <source>
        <dbReference type="EMBL" id="LAC22869.1"/>
    </source>
</evidence>
<dbReference type="GO" id="GO:0005739">
    <property type="term" value="C:mitochondrion"/>
    <property type="evidence" value="ECO:0007669"/>
    <property type="project" value="TreeGrafter"/>
</dbReference>
<dbReference type="InterPro" id="IPR010754">
    <property type="entry name" value="OPA3-like"/>
</dbReference>
<protein>
    <submittedName>
        <fullName evidence="3">Optic atrophy 3 protein homolog</fullName>
    </submittedName>
</protein>